<feature type="compositionally biased region" description="Polar residues" evidence="1">
    <location>
        <begin position="20"/>
        <end position="36"/>
    </location>
</feature>
<accession>A0AA40DJE1</accession>
<feature type="compositionally biased region" description="Basic residues" evidence="1">
    <location>
        <begin position="41"/>
        <end position="57"/>
    </location>
</feature>
<evidence type="ECO:0000256" key="1">
    <source>
        <dbReference type="SAM" id="MobiDB-lite"/>
    </source>
</evidence>
<dbReference type="Proteomes" id="UP001172159">
    <property type="component" value="Unassembled WGS sequence"/>
</dbReference>
<proteinExistence type="predicted"/>
<name>A0AA40DJE1_9PEZI</name>
<dbReference type="AlphaFoldDB" id="A0AA40DJE1"/>
<evidence type="ECO:0000313" key="3">
    <source>
        <dbReference type="Proteomes" id="UP001172159"/>
    </source>
</evidence>
<evidence type="ECO:0000313" key="2">
    <source>
        <dbReference type="EMBL" id="KAK0705799.1"/>
    </source>
</evidence>
<dbReference type="EMBL" id="JAUKTV010000020">
    <property type="protein sequence ID" value="KAK0705799.1"/>
    <property type="molecule type" value="Genomic_DNA"/>
</dbReference>
<reference evidence="2" key="1">
    <citation type="submission" date="2023-06" db="EMBL/GenBank/DDBJ databases">
        <title>Genome-scale phylogeny and comparative genomics of the fungal order Sordariales.</title>
        <authorList>
            <consortium name="Lawrence Berkeley National Laboratory"/>
            <person name="Hensen N."/>
            <person name="Bonometti L."/>
            <person name="Westerberg I."/>
            <person name="Brannstrom I.O."/>
            <person name="Guillou S."/>
            <person name="Cros-Aarteil S."/>
            <person name="Calhoun S."/>
            <person name="Haridas S."/>
            <person name="Kuo A."/>
            <person name="Mondo S."/>
            <person name="Pangilinan J."/>
            <person name="Riley R."/>
            <person name="Labutti K."/>
            <person name="Andreopoulos B."/>
            <person name="Lipzen A."/>
            <person name="Chen C."/>
            <person name="Yanf M."/>
            <person name="Daum C."/>
            <person name="Ng V."/>
            <person name="Clum A."/>
            <person name="Steindorff A."/>
            <person name="Ohm R."/>
            <person name="Martin F."/>
            <person name="Silar P."/>
            <person name="Natvig D."/>
            <person name="Lalanne C."/>
            <person name="Gautier V."/>
            <person name="Ament-Velasquez S.L."/>
            <person name="Kruys A."/>
            <person name="Hutchinson M.I."/>
            <person name="Powell A.J."/>
            <person name="Barry K."/>
            <person name="Miller A.N."/>
            <person name="Grigoriev I.V."/>
            <person name="Debuchy R."/>
            <person name="Gladieux P."/>
            <person name="Thoren M.H."/>
            <person name="Johannesson H."/>
        </authorList>
    </citation>
    <scope>NUCLEOTIDE SEQUENCE</scope>
    <source>
        <strain evidence="2">CBS 540.89</strain>
    </source>
</reference>
<comment type="caution">
    <text evidence="2">The sequence shown here is derived from an EMBL/GenBank/DDBJ whole genome shotgun (WGS) entry which is preliminary data.</text>
</comment>
<gene>
    <name evidence="2" type="ORF">B0T21DRAFT_377610</name>
</gene>
<feature type="region of interest" description="Disordered" evidence="1">
    <location>
        <begin position="20"/>
        <end position="76"/>
    </location>
</feature>
<feature type="non-terminal residue" evidence="2">
    <location>
        <position position="108"/>
    </location>
</feature>
<sequence length="108" mass="11543">MSGGLAILASLTIMRRSISISNKAHTPTIADTSPSLDSAGHNKKPSSAKKRPRKTKKDKALAETPPPPTPLPVATKELDHCAPVSATVLSKPSGGRTWPRMWRRLLLG</sequence>
<keyword evidence="3" id="KW-1185">Reference proteome</keyword>
<protein>
    <submittedName>
        <fullName evidence="2">Uncharacterized protein</fullName>
    </submittedName>
</protein>
<organism evidence="2 3">
    <name type="scientific">Apiosordaria backusii</name>
    <dbReference type="NCBI Taxonomy" id="314023"/>
    <lineage>
        <taxon>Eukaryota</taxon>
        <taxon>Fungi</taxon>
        <taxon>Dikarya</taxon>
        <taxon>Ascomycota</taxon>
        <taxon>Pezizomycotina</taxon>
        <taxon>Sordariomycetes</taxon>
        <taxon>Sordariomycetidae</taxon>
        <taxon>Sordariales</taxon>
        <taxon>Lasiosphaeriaceae</taxon>
        <taxon>Apiosordaria</taxon>
    </lineage>
</organism>